<dbReference type="AlphaFoldDB" id="A0A1C7M0H1"/>
<feature type="compositionally biased region" description="Polar residues" evidence="1">
    <location>
        <begin position="144"/>
        <end position="153"/>
    </location>
</feature>
<name>A0A1C7M0H1_GRIFR</name>
<feature type="region of interest" description="Disordered" evidence="1">
    <location>
        <begin position="121"/>
        <end position="220"/>
    </location>
</feature>
<reference evidence="2 3" key="1">
    <citation type="submission" date="2016-03" db="EMBL/GenBank/DDBJ databases">
        <title>Whole genome sequencing of Grifola frondosa 9006-11.</title>
        <authorList>
            <person name="Min B."/>
            <person name="Park H."/>
            <person name="Kim J.-G."/>
            <person name="Cho H."/>
            <person name="Oh Y.-L."/>
            <person name="Kong W.-S."/>
            <person name="Choi I.-G."/>
        </authorList>
    </citation>
    <scope>NUCLEOTIDE SEQUENCE [LARGE SCALE GENOMIC DNA]</scope>
    <source>
        <strain evidence="2 3">9006-11</strain>
    </source>
</reference>
<feature type="compositionally biased region" description="Low complexity" evidence="1">
    <location>
        <begin position="154"/>
        <end position="163"/>
    </location>
</feature>
<accession>A0A1C7M0H1</accession>
<dbReference type="EMBL" id="LUGG01000014">
    <property type="protein sequence ID" value="OBZ70402.1"/>
    <property type="molecule type" value="Genomic_DNA"/>
</dbReference>
<protein>
    <submittedName>
        <fullName evidence="2">Uncharacterized protein</fullName>
    </submittedName>
</protein>
<keyword evidence="3" id="KW-1185">Reference proteome</keyword>
<feature type="compositionally biased region" description="Low complexity" evidence="1">
    <location>
        <begin position="124"/>
        <end position="143"/>
    </location>
</feature>
<dbReference type="Proteomes" id="UP000092993">
    <property type="component" value="Unassembled WGS sequence"/>
</dbReference>
<comment type="caution">
    <text evidence="2">The sequence shown here is derived from an EMBL/GenBank/DDBJ whole genome shotgun (WGS) entry which is preliminary data.</text>
</comment>
<feature type="compositionally biased region" description="Basic and acidic residues" evidence="1">
    <location>
        <begin position="197"/>
        <end position="208"/>
    </location>
</feature>
<proteinExistence type="predicted"/>
<dbReference type="OrthoDB" id="2685617at2759"/>
<feature type="compositionally biased region" description="Polar residues" evidence="1">
    <location>
        <begin position="164"/>
        <end position="173"/>
    </location>
</feature>
<evidence type="ECO:0000256" key="1">
    <source>
        <dbReference type="SAM" id="MobiDB-lite"/>
    </source>
</evidence>
<dbReference type="OMA" id="ADTHCAR"/>
<gene>
    <name evidence="2" type="ORF">A0H81_10008</name>
</gene>
<sequence>MQVAVPSTTTTQYQLALPLLLSRVSPGLASLHASRARLLNPTDTSLLVSHCSKCGAHLLDGFGMVRSVRKKRRLSSGSSFARVVRKSCKICGHAEEVPIETTNATLFPKPRAGIKPQHVSSFNASYSPATSQPSAPSQPTVSSLSRSPSVNPPSSGRSSERSSTPIMSSQEPSSVLAASRSQARSKKKSGLQQMLARNRERQEQEKQIKGQGISAFLQGL</sequence>
<evidence type="ECO:0000313" key="2">
    <source>
        <dbReference type="EMBL" id="OBZ70402.1"/>
    </source>
</evidence>
<organism evidence="2 3">
    <name type="scientific">Grifola frondosa</name>
    <name type="common">Maitake</name>
    <name type="synonym">Polyporus frondosus</name>
    <dbReference type="NCBI Taxonomy" id="5627"/>
    <lineage>
        <taxon>Eukaryota</taxon>
        <taxon>Fungi</taxon>
        <taxon>Dikarya</taxon>
        <taxon>Basidiomycota</taxon>
        <taxon>Agaricomycotina</taxon>
        <taxon>Agaricomycetes</taxon>
        <taxon>Polyporales</taxon>
        <taxon>Grifolaceae</taxon>
        <taxon>Grifola</taxon>
    </lineage>
</organism>
<evidence type="ECO:0000313" key="3">
    <source>
        <dbReference type="Proteomes" id="UP000092993"/>
    </source>
</evidence>